<organism evidence="4">
    <name type="scientific">uncultured Sphingomonadaceae bacterium</name>
    <dbReference type="NCBI Taxonomy" id="169976"/>
    <lineage>
        <taxon>Bacteria</taxon>
        <taxon>Pseudomonadati</taxon>
        <taxon>Pseudomonadota</taxon>
        <taxon>Alphaproteobacteria</taxon>
        <taxon>Sphingomonadales</taxon>
        <taxon>Sphingomonadaceae</taxon>
        <taxon>environmental samples</taxon>
    </lineage>
</organism>
<dbReference type="EMBL" id="CADCVW010000039">
    <property type="protein sequence ID" value="CAA9493314.1"/>
    <property type="molecule type" value="Genomic_DNA"/>
</dbReference>
<gene>
    <name evidence="4" type="ORF">AVDCRST_MAG39-977</name>
</gene>
<name>A0A6J4SDZ8_9SPHN</name>
<evidence type="ECO:0000256" key="2">
    <source>
        <dbReference type="PROSITE-ProRule" id="PRU00169"/>
    </source>
</evidence>
<proteinExistence type="predicted"/>
<sequence length="127" mass="13806">MTKHATRTVLVVEDEPLVRELIVAEFEDAGFRVREAEDGEGAMSALDEQGADIHLLFTDIRLPGDMDGWGIAQEARRRRPDLPVIYATGYSVDAPRLVPGGCLLTKPYRPAAIIETARALGVFASAA</sequence>
<dbReference type="AlphaFoldDB" id="A0A6J4SDZ8"/>
<evidence type="ECO:0000259" key="3">
    <source>
        <dbReference type="PROSITE" id="PS50110"/>
    </source>
</evidence>
<dbReference type="PANTHER" id="PTHR44591">
    <property type="entry name" value="STRESS RESPONSE REGULATOR PROTEIN 1"/>
    <property type="match status" value="1"/>
</dbReference>
<evidence type="ECO:0000313" key="4">
    <source>
        <dbReference type="EMBL" id="CAA9493314.1"/>
    </source>
</evidence>
<protein>
    <recommendedName>
        <fullName evidence="3">Response regulatory domain-containing protein</fullName>
    </recommendedName>
</protein>
<dbReference type="InterPro" id="IPR011006">
    <property type="entry name" value="CheY-like_superfamily"/>
</dbReference>
<evidence type="ECO:0000256" key="1">
    <source>
        <dbReference type="ARBA" id="ARBA00022553"/>
    </source>
</evidence>
<dbReference type="InterPro" id="IPR050595">
    <property type="entry name" value="Bact_response_regulator"/>
</dbReference>
<dbReference type="SUPFAM" id="SSF52172">
    <property type="entry name" value="CheY-like"/>
    <property type="match status" value="1"/>
</dbReference>
<accession>A0A6J4SDZ8</accession>
<keyword evidence="1 2" id="KW-0597">Phosphoprotein</keyword>
<dbReference type="Pfam" id="PF00072">
    <property type="entry name" value="Response_reg"/>
    <property type="match status" value="1"/>
</dbReference>
<feature type="domain" description="Response regulatory" evidence="3">
    <location>
        <begin position="8"/>
        <end position="121"/>
    </location>
</feature>
<dbReference type="GO" id="GO:0000160">
    <property type="term" value="P:phosphorelay signal transduction system"/>
    <property type="evidence" value="ECO:0007669"/>
    <property type="project" value="InterPro"/>
</dbReference>
<dbReference type="PROSITE" id="PS50110">
    <property type="entry name" value="RESPONSE_REGULATORY"/>
    <property type="match status" value="1"/>
</dbReference>
<dbReference type="PANTHER" id="PTHR44591:SF21">
    <property type="entry name" value="TWO-COMPONENT RESPONSE REGULATOR"/>
    <property type="match status" value="1"/>
</dbReference>
<dbReference type="Gene3D" id="3.40.50.2300">
    <property type="match status" value="1"/>
</dbReference>
<reference evidence="4" key="1">
    <citation type="submission" date="2020-02" db="EMBL/GenBank/DDBJ databases">
        <authorList>
            <person name="Meier V. D."/>
        </authorList>
    </citation>
    <scope>NUCLEOTIDE SEQUENCE</scope>
    <source>
        <strain evidence="4">AVDCRST_MAG39</strain>
    </source>
</reference>
<feature type="modified residue" description="4-aspartylphosphate" evidence="2">
    <location>
        <position position="59"/>
    </location>
</feature>
<dbReference type="SMART" id="SM00448">
    <property type="entry name" value="REC"/>
    <property type="match status" value="1"/>
</dbReference>
<dbReference type="InterPro" id="IPR001789">
    <property type="entry name" value="Sig_transdc_resp-reg_receiver"/>
</dbReference>